<accession>A0A3M0CHX8</accession>
<dbReference type="InterPro" id="IPR036526">
    <property type="entry name" value="C-N_Hydrolase_sf"/>
</dbReference>
<protein>
    <recommendedName>
        <fullName evidence="9">Apolipoprotein N-acyltransferase</fullName>
        <shortName evidence="9">ALP N-acyltransferase</shortName>
        <ecNumber evidence="9">2.3.1.269</ecNumber>
    </recommendedName>
</protein>
<keyword evidence="5 9" id="KW-0812">Transmembrane</keyword>
<proteinExistence type="inferred from homology"/>
<gene>
    <name evidence="9" type="primary">lnt</name>
    <name evidence="11" type="ORF">BXY39_3195</name>
</gene>
<evidence type="ECO:0000256" key="5">
    <source>
        <dbReference type="ARBA" id="ARBA00022692"/>
    </source>
</evidence>
<dbReference type="RefSeq" id="WP_121939837.1">
    <property type="nucleotide sequence ID" value="NZ_REFR01000014.1"/>
</dbReference>
<dbReference type="AlphaFoldDB" id="A0A3M0CHX8"/>
<evidence type="ECO:0000256" key="3">
    <source>
        <dbReference type="ARBA" id="ARBA00022475"/>
    </source>
</evidence>
<dbReference type="PROSITE" id="PS50263">
    <property type="entry name" value="CN_HYDROLASE"/>
    <property type="match status" value="1"/>
</dbReference>
<feature type="transmembrane region" description="Helical" evidence="9">
    <location>
        <begin position="76"/>
        <end position="94"/>
    </location>
</feature>
<comment type="function">
    <text evidence="9">Catalyzes the phospholipid dependent N-acylation of the N-terminal cysteine of apolipoprotein, the last step in lipoprotein maturation.</text>
</comment>
<dbReference type="PANTHER" id="PTHR38686">
    <property type="entry name" value="APOLIPOPROTEIN N-ACYLTRANSFERASE"/>
    <property type="match status" value="1"/>
</dbReference>
<keyword evidence="3 9" id="KW-1003">Cell membrane</keyword>
<dbReference type="SUPFAM" id="SSF56317">
    <property type="entry name" value="Carbon-nitrogen hydrolase"/>
    <property type="match status" value="1"/>
</dbReference>
<dbReference type="GO" id="GO:0042158">
    <property type="term" value="P:lipoprotein biosynthetic process"/>
    <property type="evidence" value="ECO:0007669"/>
    <property type="project" value="UniProtKB-UniRule"/>
</dbReference>
<dbReference type="OrthoDB" id="9804277at2"/>
<dbReference type="EMBL" id="REFR01000014">
    <property type="protein sequence ID" value="RMB02843.1"/>
    <property type="molecule type" value="Genomic_DNA"/>
</dbReference>
<keyword evidence="12" id="KW-1185">Reference proteome</keyword>
<dbReference type="GO" id="GO:0005886">
    <property type="term" value="C:plasma membrane"/>
    <property type="evidence" value="ECO:0007669"/>
    <property type="project" value="UniProtKB-SubCell"/>
</dbReference>
<keyword evidence="6 9" id="KW-1133">Transmembrane helix</keyword>
<evidence type="ECO:0000259" key="10">
    <source>
        <dbReference type="PROSITE" id="PS50263"/>
    </source>
</evidence>
<dbReference type="CDD" id="cd07571">
    <property type="entry name" value="ALP_N-acyl_transferase"/>
    <property type="match status" value="1"/>
</dbReference>
<sequence>MSPPAVDPVQTTSLASLMDRLVARGGYVMVGFAFFLGIALSYSFAPYDVFILILLGVPAMVLMLDRATSPSQAFRWGWWLGFGFFLVGLSWVGVAFTQQSAVSPYLAPAAIVSLAGLLAFYTGLGFWLSRLLWCDSLWRIVIFAAIWTLFELARGVLFTGFPWHVLGSVWSNWLPMAQNAHWLTVYGLGFVTVLGAGLLTPLLSGRRDWRGLTAAVCAVLVAILMTGYGAWRLDRTETRFHLGMTMRLVQANVAQREKWIPYLIEDHFDKHLRLSRNGDPDGKATGVKLLIWPEASVQRETFDREGSIPRWRMSRLLEFGAFAITGGPRYEQMPGQLDYYNSLFAINARGDLYARYDKRRLVPFGEFLPFADLFHAMGVRHLATGASFSSGPRRAATVSLPGVPPFSPLICYEAIFPGTVADTENRPEWLLNVTNDGWFGLTKGPHQHLALARMRAIEEGLPMVRSASTGISAVIDPVGRTVTSLGLDRAGVLESPLPQSLPAPAVQTDTKILVIALLSILIIILPLKQLLMEKTINKNNQ</sequence>
<dbReference type="Pfam" id="PF00795">
    <property type="entry name" value="CN_hydrolase"/>
    <property type="match status" value="1"/>
</dbReference>
<feature type="transmembrane region" description="Helical" evidence="9">
    <location>
        <begin position="106"/>
        <end position="128"/>
    </location>
</feature>
<evidence type="ECO:0000256" key="8">
    <source>
        <dbReference type="ARBA" id="ARBA00023315"/>
    </source>
</evidence>
<evidence type="ECO:0000256" key="6">
    <source>
        <dbReference type="ARBA" id="ARBA00022989"/>
    </source>
</evidence>
<feature type="transmembrane region" description="Helical" evidence="9">
    <location>
        <begin position="21"/>
        <end position="41"/>
    </location>
</feature>
<evidence type="ECO:0000313" key="12">
    <source>
        <dbReference type="Proteomes" id="UP000271227"/>
    </source>
</evidence>
<dbReference type="InParanoid" id="A0A3M0CHX8"/>
<dbReference type="Gene3D" id="3.60.110.10">
    <property type="entry name" value="Carbon-nitrogen hydrolase"/>
    <property type="match status" value="1"/>
</dbReference>
<comment type="pathway">
    <text evidence="9">Protein modification; lipoprotein biosynthesis (N-acyl transfer).</text>
</comment>
<keyword evidence="11" id="KW-0449">Lipoprotein</keyword>
<dbReference type="Pfam" id="PF20154">
    <property type="entry name" value="LNT_N"/>
    <property type="match status" value="1"/>
</dbReference>
<evidence type="ECO:0000256" key="7">
    <source>
        <dbReference type="ARBA" id="ARBA00023136"/>
    </source>
</evidence>
<dbReference type="NCBIfam" id="TIGR00546">
    <property type="entry name" value="lnt"/>
    <property type="match status" value="1"/>
</dbReference>
<dbReference type="EC" id="2.3.1.269" evidence="9"/>
<keyword evidence="4 9" id="KW-0808">Transferase</keyword>
<evidence type="ECO:0000256" key="4">
    <source>
        <dbReference type="ARBA" id="ARBA00022679"/>
    </source>
</evidence>
<feature type="domain" description="CN hydrolase" evidence="10">
    <location>
        <begin position="249"/>
        <end position="499"/>
    </location>
</feature>
<comment type="catalytic activity">
    <reaction evidence="9">
        <text>N-terminal S-1,2-diacyl-sn-glyceryl-L-cysteinyl-[lipoprotein] + a glycerophospholipid = N-acyl-S-1,2-diacyl-sn-glyceryl-L-cysteinyl-[lipoprotein] + a 2-acyl-sn-glycero-3-phospholipid + H(+)</text>
        <dbReference type="Rhea" id="RHEA:48228"/>
        <dbReference type="Rhea" id="RHEA-COMP:14681"/>
        <dbReference type="Rhea" id="RHEA-COMP:14684"/>
        <dbReference type="ChEBI" id="CHEBI:15378"/>
        <dbReference type="ChEBI" id="CHEBI:136912"/>
        <dbReference type="ChEBI" id="CHEBI:140656"/>
        <dbReference type="ChEBI" id="CHEBI:140657"/>
        <dbReference type="ChEBI" id="CHEBI:140660"/>
        <dbReference type="EC" id="2.3.1.269"/>
    </reaction>
</comment>
<dbReference type="UniPathway" id="UPA00666"/>
<feature type="transmembrane region" description="Helical" evidence="9">
    <location>
        <begin position="140"/>
        <end position="163"/>
    </location>
</feature>
<comment type="subcellular location">
    <subcellularLocation>
        <location evidence="1 9">Cell membrane</location>
        <topology evidence="1 9">Multi-pass membrane protein</topology>
    </subcellularLocation>
</comment>
<dbReference type="InterPro" id="IPR004563">
    <property type="entry name" value="Apolipo_AcylTrfase"/>
</dbReference>
<keyword evidence="8 9" id="KW-0012">Acyltransferase</keyword>
<keyword evidence="7 9" id="KW-0472">Membrane</keyword>
<comment type="similarity">
    <text evidence="2 9">Belongs to the CN hydrolase family. Apolipoprotein N-acyltransferase subfamily.</text>
</comment>
<dbReference type="Proteomes" id="UP000271227">
    <property type="component" value="Unassembled WGS sequence"/>
</dbReference>
<name>A0A3M0CHX8_9PROT</name>
<reference evidence="11 12" key="1">
    <citation type="submission" date="2018-10" db="EMBL/GenBank/DDBJ databases">
        <title>Genomic Encyclopedia of Archaeal and Bacterial Type Strains, Phase II (KMG-II): from individual species to whole genera.</title>
        <authorList>
            <person name="Goeker M."/>
        </authorList>
    </citation>
    <scope>NUCLEOTIDE SEQUENCE [LARGE SCALE GENOMIC DNA]</scope>
    <source>
        <strain evidence="11 12">DSM 25217</strain>
    </source>
</reference>
<evidence type="ECO:0000256" key="1">
    <source>
        <dbReference type="ARBA" id="ARBA00004651"/>
    </source>
</evidence>
<dbReference type="HAMAP" id="MF_01148">
    <property type="entry name" value="Lnt"/>
    <property type="match status" value="1"/>
</dbReference>
<evidence type="ECO:0000313" key="11">
    <source>
        <dbReference type="EMBL" id="RMB02843.1"/>
    </source>
</evidence>
<evidence type="ECO:0000256" key="2">
    <source>
        <dbReference type="ARBA" id="ARBA00010065"/>
    </source>
</evidence>
<feature type="transmembrane region" description="Helical" evidence="9">
    <location>
        <begin position="512"/>
        <end position="531"/>
    </location>
</feature>
<dbReference type="InterPro" id="IPR003010">
    <property type="entry name" value="C-N_Hydrolase"/>
</dbReference>
<organism evidence="11 12">
    <name type="scientific">Eilatimonas milleporae</name>
    <dbReference type="NCBI Taxonomy" id="911205"/>
    <lineage>
        <taxon>Bacteria</taxon>
        <taxon>Pseudomonadati</taxon>
        <taxon>Pseudomonadota</taxon>
        <taxon>Alphaproteobacteria</taxon>
        <taxon>Kordiimonadales</taxon>
        <taxon>Kordiimonadaceae</taxon>
        <taxon>Eilatimonas</taxon>
    </lineage>
</organism>
<feature type="transmembrane region" description="Helical" evidence="9">
    <location>
        <begin position="47"/>
        <end position="64"/>
    </location>
</feature>
<evidence type="ECO:0000256" key="9">
    <source>
        <dbReference type="HAMAP-Rule" id="MF_01148"/>
    </source>
</evidence>
<feature type="transmembrane region" description="Helical" evidence="9">
    <location>
        <begin position="183"/>
        <end position="204"/>
    </location>
</feature>
<dbReference type="PANTHER" id="PTHR38686:SF1">
    <property type="entry name" value="APOLIPOPROTEIN N-ACYLTRANSFERASE"/>
    <property type="match status" value="1"/>
</dbReference>
<dbReference type="InterPro" id="IPR045378">
    <property type="entry name" value="LNT_N"/>
</dbReference>
<dbReference type="GO" id="GO:0016410">
    <property type="term" value="F:N-acyltransferase activity"/>
    <property type="evidence" value="ECO:0007669"/>
    <property type="project" value="UniProtKB-UniRule"/>
</dbReference>
<feature type="transmembrane region" description="Helical" evidence="9">
    <location>
        <begin position="211"/>
        <end position="231"/>
    </location>
</feature>
<comment type="caution">
    <text evidence="11">The sequence shown here is derived from an EMBL/GenBank/DDBJ whole genome shotgun (WGS) entry which is preliminary data.</text>
</comment>
<dbReference type="FunCoup" id="A0A3M0CHX8">
    <property type="interactions" value="293"/>
</dbReference>